<dbReference type="InterPro" id="IPR050494">
    <property type="entry name" value="Ser_Thr_dual-spec_kinase"/>
</dbReference>
<dbReference type="EC" id="2.7.12.1" evidence="8"/>
<organism evidence="8 9">
    <name type="scientific">Ichthyophthirius multifiliis</name>
    <name type="common">White spot disease agent</name>
    <name type="synonym">Ich</name>
    <dbReference type="NCBI Taxonomy" id="5932"/>
    <lineage>
        <taxon>Eukaryota</taxon>
        <taxon>Sar</taxon>
        <taxon>Alveolata</taxon>
        <taxon>Ciliophora</taxon>
        <taxon>Intramacronucleata</taxon>
        <taxon>Oligohymenophorea</taxon>
        <taxon>Hymenostomatida</taxon>
        <taxon>Ophryoglenina</taxon>
        <taxon>Ichthyophthirius</taxon>
    </lineage>
</organism>
<feature type="compositionally biased region" description="Basic and acidic residues" evidence="6">
    <location>
        <begin position="128"/>
        <end position="142"/>
    </location>
</feature>
<sequence length="498" mass="58251">MKQAVKNISEVVQRKEVILHEEEVILENGVIPEKKVTLEKEVIQGKEAIQGEVNQKKRKEKGVVYHKQKEQQNQQIPQQNINNDDFADLDQDIINKMIQQDEDSDEQNERKRQEIQDFITGLANKNKKNAEKMESFSEKNEQTDENDNNIYSNYDDGDIDMFRDDFFEKIDQKQEQNYFVAQNNDCDDPENYFKIRIGDILNQQYRILQKCGKGVFSNVCKAEQISTGKVAAIKILRREEIMTQSGEREKEVVQKLNQTDKNDKKHIVRLKNIFEHKKHLCLVFEYLAMNLREALKIYGKGKGFSLEAVRSYAFQIFIALSHLKKNNLIHADLKPDNLLISSDTKTLKMCDFGTALPMEETGLIKYIQSRYYRAPEVMLGYPPYSQIDVWSVGITLYEIYTAKFLFKGESNNEMIKLIMDCRVSKQKYILPIKFGDIPKNDINKLLLANKENVQQENQKKLTQFKDLLDKCLQLDPKNRITPEEALKHPFLEQFKPIK</sequence>
<protein>
    <submittedName>
        <fullName evidence="8">Serine threonine protein kinase, putative</fullName>
        <ecNumber evidence="8">2.7.12.1</ecNumber>
    </submittedName>
</protein>
<reference evidence="8 9" key="1">
    <citation type="submission" date="2011-07" db="EMBL/GenBank/DDBJ databases">
        <authorList>
            <person name="Coyne R."/>
            <person name="Brami D."/>
            <person name="Johnson J."/>
            <person name="Hostetler J."/>
            <person name="Hannick L."/>
            <person name="Clark T."/>
            <person name="Cassidy-Hanley D."/>
            <person name="Inman J."/>
        </authorList>
    </citation>
    <scope>NUCLEOTIDE SEQUENCE [LARGE SCALE GENOMIC DNA]</scope>
    <source>
        <strain evidence="8 9">G5</strain>
    </source>
</reference>
<keyword evidence="5" id="KW-0067">ATP-binding</keyword>
<evidence type="ECO:0000256" key="6">
    <source>
        <dbReference type="SAM" id="MobiDB-lite"/>
    </source>
</evidence>
<dbReference type="eggNOG" id="KOG0670">
    <property type="taxonomic scope" value="Eukaryota"/>
</dbReference>
<dbReference type="Gene3D" id="3.30.200.20">
    <property type="entry name" value="Phosphorylase Kinase, domain 1"/>
    <property type="match status" value="1"/>
</dbReference>
<evidence type="ECO:0000256" key="1">
    <source>
        <dbReference type="ARBA" id="ARBA00022527"/>
    </source>
</evidence>
<feature type="compositionally biased region" description="Low complexity" evidence="6">
    <location>
        <begin position="71"/>
        <end position="83"/>
    </location>
</feature>
<dbReference type="AlphaFoldDB" id="G0R5X8"/>
<keyword evidence="1" id="KW-0723">Serine/threonine-protein kinase</keyword>
<dbReference type="InterPro" id="IPR011009">
    <property type="entry name" value="Kinase-like_dom_sf"/>
</dbReference>
<name>G0R5X8_ICHMU</name>
<dbReference type="Proteomes" id="UP000008983">
    <property type="component" value="Unassembled WGS sequence"/>
</dbReference>
<dbReference type="InParanoid" id="G0R5X8"/>
<feature type="region of interest" description="Disordered" evidence="6">
    <location>
        <begin position="60"/>
        <end position="83"/>
    </location>
</feature>
<dbReference type="GO" id="GO:0005524">
    <property type="term" value="F:ATP binding"/>
    <property type="evidence" value="ECO:0007669"/>
    <property type="project" value="UniProtKB-KW"/>
</dbReference>
<dbReference type="InterPro" id="IPR008271">
    <property type="entry name" value="Ser/Thr_kinase_AS"/>
</dbReference>
<proteinExistence type="predicted"/>
<dbReference type="RefSeq" id="XP_004023986.1">
    <property type="nucleotide sequence ID" value="XM_004023937.1"/>
</dbReference>
<keyword evidence="3" id="KW-0547">Nucleotide-binding</keyword>
<feature type="region of interest" description="Disordered" evidence="6">
    <location>
        <begin position="120"/>
        <end position="153"/>
    </location>
</feature>
<evidence type="ECO:0000256" key="5">
    <source>
        <dbReference type="ARBA" id="ARBA00022840"/>
    </source>
</evidence>
<dbReference type="SUPFAM" id="SSF56112">
    <property type="entry name" value="Protein kinase-like (PK-like)"/>
    <property type="match status" value="1"/>
</dbReference>
<dbReference type="PANTHER" id="PTHR24058:SF103">
    <property type="entry name" value="SERINE_THREONINE-PROTEIN KINASE PRP4 HOMOLOG"/>
    <property type="match status" value="1"/>
</dbReference>
<evidence type="ECO:0000313" key="9">
    <source>
        <dbReference type="Proteomes" id="UP000008983"/>
    </source>
</evidence>
<dbReference type="PROSITE" id="PS00108">
    <property type="entry name" value="PROTEIN_KINASE_ST"/>
    <property type="match status" value="1"/>
</dbReference>
<dbReference type="FunCoup" id="G0R5X8">
    <property type="interactions" value="56"/>
</dbReference>
<feature type="compositionally biased region" description="Basic and acidic residues" evidence="6">
    <location>
        <begin position="61"/>
        <end position="70"/>
    </location>
</feature>
<evidence type="ECO:0000256" key="2">
    <source>
        <dbReference type="ARBA" id="ARBA00022679"/>
    </source>
</evidence>
<dbReference type="PANTHER" id="PTHR24058">
    <property type="entry name" value="DUAL SPECIFICITY PROTEIN KINASE"/>
    <property type="match status" value="1"/>
</dbReference>
<dbReference type="Pfam" id="PF00069">
    <property type="entry name" value="Pkinase"/>
    <property type="match status" value="1"/>
</dbReference>
<keyword evidence="4 8" id="KW-0418">Kinase</keyword>
<evidence type="ECO:0000256" key="3">
    <source>
        <dbReference type="ARBA" id="ARBA00022741"/>
    </source>
</evidence>
<keyword evidence="2 8" id="KW-0808">Transferase</keyword>
<dbReference type="SMART" id="SM00220">
    <property type="entry name" value="S_TKc"/>
    <property type="match status" value="1"/>
</dbReference>
<dbReference type="Gene3D" id="1.10.510.10">
    <property type="entry name" value="Transferase(Phosphotransferase) domain 1"/>
    <property type="match status" value="1"/>
</dbReference>
<accession>G0R5X8</accession>
<dbReference type="OMA" id="PEIIMGH"/>
<dbReference type="EMBL" id="GL984387">
    <property type="protein sequence ID" value="EGR27102.1"/>
    <property type="molecule type" value="Genomic_DNA"/>
</dbReference>
<dbReference type="GO" id="GO:0004674">
    <property type="term" value="F:protein serine/threonine kinase activity"/>
    <property type="evidence" value="ECO:0007669"/>
    <property type="project" value="UniProtKB-KW"/>
</dbReference>
<dbReference type="GeneID" id="14903204"/>
<evidence type="ECO:0000259" key="7">
    <source>
        <dbReference type="PROSITE" id="PS50011"/>
    </source>
</evidence>
<dbReference type="InterPro" id="IPR000719">
    <property type="entry name" value="Prot_kinase_dom"/>
</dbReference>
<dbReference type="FunFam" id="1.10.510.10:FF:000624">
    <property type="entry name" value="Mitogen-activated protein kinase"/>
    <property type="match status" value="1"/>
</dbReference>
<dbReference type="GO" id="GO:0004712">
    <property type="term" value="F:protein serine/threonine/tyrosine kinase activity"/>
    <property type="evidence" value="ECO:0007669"/>
    <property type="project" value="UniProtKB-EC"/>
</dbReference>
<feature type="domain" description="Protein kinase" evidence="7">
    <location>
        <begin position="205"/>
        <end position="491"/>
    </location>
</feature>
<dbReference type="PROSITE" id="PS50011">
    <property type="entry name" value="PROTEIN_KINASE_DOM"/>
    <property type="match status" value="1"/>
</dbReference>
<dbReference type="STRING" id="857967.G0R5X8"/>
<gene>
    <name evidence="8" type="ORF">IMG5_201240</name>
</gene>
<evidence type="ECO:0000256" key="4">
    <source>
        <dbReference type="ARBA" id="ARBA00022777"/>
    </source>
</evidence>
<evidence type="ECO:0000313" key="8">
    <source>
        <dbReference type="EMBL" id="EGR27102.1"/>
    </source>
</evidence>
<dbReference type="OrthoDB" id="3967at2759"/>
<keyword evidence="9" id="KW-1185">Reference proteome</keyword>